<proteinExistence type="predicted"/>
<reference evidence="1" key="1">
    <citation type="submission" date="2021-03" db="EMBL/GenBank/DDBJ databases">
        <authorList>
            <consortium name="DOE Joint Genome Institute"/>
            <person name="Ahrendt S."/>
            <person name="Looney B.P."/>
            <person name="Miyauchi S."/>
            <person name="Morin E."/>
            <person name="Drula E."/>
            <person name="Courty P.E."/>
            <person name="Chicoki N."/>
            <person name="Fauchery L."/>
            <person name="Kohler A."/>
            <person name="Kuo A."/>
            <person name="Labutti K."/>
            <person name="Pangilinan J."/>
            <person name="Lipzen A."/>
            <person name="Riley R."/>
            <person name="Andreopoulos W."/>
            <person name="He G."/>
            <person name="Johnson J."/>
            <person name="Barry K.W."/>
            <person name="Grigoriev I.V."/>
            <person name="Nagy L."/>
            <person name="Hibbett D."/>
            <person name="Henrissat B."/>
            <person name="Matheny P.B."/>
            <person name="Labbe J."/>
            <person name="Martin F."/>
        </authorList>
    </citation>
    <scope>NUCLEOTIDE SEQUENCE</scope>
    <source>
        <strain evidence="1">HHB10654</strain>
    </source>
</reference>
<evidence type="ECO:0000313" key="1">
    <source>
        <dbReference type="EMBL" id="KAI0066902.1"/>
    </source>
</evidence>
<name>A0ACB8TEN4_9AGAM</name>
<sequence length="442" mass="47657">MALAHQPVLSDRRIPGFSSLPSYVYPSANLKHDPPSAMSTSHAAWQRSSSTFLPSDYSWPSQQASWPSFSTLYSTFEPDVPERPASETNSSELSFNDFADSSQPSAPSAPYSPLLTGLADTGAIMFGRSTAARPRRASPDPVLDPLDDDNVAPDPPVRAARVRSPPKVKEEPAHDGAFVFEAAPAAAPSARQHESQVPLRATQASKEMRKLMGVFRLDPFAVQGAVPQEAAGPLPEEGRIFEFQLRMAGNEMDVEEDEAAPASPDTATAEEEWGARGRTTSPPDEAPSWGYPFTADLASAYPMMAPTSFRGAAREGESEGLRGVFGLGGSNPVLSGRAETVDQRYGSSDQRGFVSPPNFLHGDHASRRRRADPYDGFQTESIRRYGRAGESSRSSTSTATSYSEGFEDRNHYAAPVMDVVAGFSRISSASRRWGGHGSNTYS</sequence>
<reference evidence="1" key="2">
    <citation type="journal article" date="2022" name="New Phytol.">
        <title>Evolutionary transition to the ectomycorrhizal habit in the genomes of a hyperdiverse lineage of mushroom-forming fungi.</title>
        <authorList>
            <person name="Looney B."/>
            <person name="Miyauchi S."/>
            <person name="Morin E."/>
            <person name="Drula E."/>
            <person name="Courty P.E."/>
            <person name="Kohler A."/>
            <person name="Kuo A."/>
            <person name="LaButti K."/>
            <person name="Pangilinan J."/>
            <person name="Lipzen A."/>
            <person name="Riley R."/>
            <person name="Andreopoulos W."/>
            <person name="He G."/>
            <person name="Johnson J."/>
            <person name="Nolan M."/>
            <person name="Tritt A."/>
            <person name="Barry K.W."/>
            <person name="Grigoriev I.V."/>
            <person name="Nagy L.G."/>
            <person name="Hibbett D."/>
            <person name="Henrissat B."/>
            <person name="Matheny P.B."/>
            <person name="Labbe J."/>
            <person name="Martin F.M."/>
        </authorList>
    </citation>
    <scope>NUCLEOTIDE SEQUENCE</scope>
    <source>
        <strain evidence="1">HHB10654</strain>
    </source>
</reference>
<accession>A0ACB8TEN4</accession>
<dbReference type="EMBL" id="MU277191">
    <property type="protein sequence ID" value="KAI0066902.1"/>
    <property type="molecule type" value="Genomic_DNA"/>
</dbReference>
<comment type="caution">
    <text evidence="1">The sequence shown here is derived from an EMBL/GenBank/DDBJ whole genome shotgun (WGS) entry which is preliminary data.</text>
</comment>
<evidence type="ECO:0000313" key="2">
    <source>
        <dbReference type="Proteomes" id="UP000814140"/>
    </source>
</evidence>
<gene>
    <name evidence="1" type="ORF">BV25DRAFT_1987990</name>
</gene>
<protein>
    <submittedName>
        <fullName evidence="1">Uncharacterized protein</fullName>
    </submittedName>
</protein>
<keyword evidence="2" id="KW-1185">Reference proteome</keyword>
<dbReference type="Proteomes" id="UP000814140">
    <property type="component" value="Unassembled WGS sequence"/>
</dbReference>
<organism evidence="1 2">
    <name type="scientific">Artomyces pyxidatus</name>
    <dbReference type="NCBI Taxonomy" id="48021"/>
    <lineage>
        <taxon>Eukaryota</taxon>
        <taxon>Fungi</taxon>
        <taxon>Dikarya</taxon>
        <taxon>Basidiomycota</taxon>
        <taxon>Agaricomycotina</taxon>
        <taxon>Agaricomycetes</taxon>
        <taxon>Russulales</taxon>
        <taxon>Auriscalpiaceae</taxon>
        <taxon>Artomyces</taxon>
    </lineage>
</organism>